<name>A0A1E5WJB2_9POAL</name>
<dbReference type="EMBL" id="LWDX02005631">
    <property type="protein sequence ID" value="OEL37414.1"/>
    <property type="molecule type" value="Genomic_DNA"/>
</dbReference>
<evidence type="ECO:0000259" key="2">
    <source>
        <dbReference type="Pfam" id="PF13968"/>
    </source>
</evidence>
<dbReference type="InterPro" id="IPR025315">
    <property type="entry name" value="DUF4220"/>
</dbReference>
<dbReference type="STRING" id="888268.A0A1E5WJB2"/>
<dbReference type="AlphaFoldDB" id="A0A1E5WJB2"/>
<accession>A0A1E5WJB2</accession>
<protein>
    <recommendedName>
        <fullName evidence="2">DUF4220 domain-containing protein</fullName>
    </recommendedName>
</protein>
<feature type="transmembrane region" description="Helical" evidence="1">
    <location>
        <begin position="65"/>
        <end position="88"/>
    </location>
</feature>
<keyword evidence="1" id="KW-1133">Transmembrane helix</keyword>
<organism evidence="3 4">
    <name type="scientific">Dichanthelium oligosanthes</name>
    <dbReference type="NCBI Taxonomy" id="888268"/>
    <lineage>
        <taxon>Eukaryota</taxon>
        <taxon>Viridiplantae</taxon>
        <taxon>Streptophyta</taxon>
        <taxon>Embryophyta</taxon>
        <taxon>Tracheophyta</taxon>
        <taxon>Spermatophyta</taxon>
        <taxon>Magnoliopsida</taxon>
        <taxon>Liliopsida</taxon>
        <taxon>Poales</taxon>
        <taxon>Poaceae</taxon>
        <taxon>PACMAD clade</taxon>
        <taxon>Panicoideae</taxon>
        <taxon>Panicodae</taxon>
        <taxon>Paniceae</taxon>
        <taxon>Dichantheliinae</taxon>
        <taxon>Dichanthelium</taxon>
    </lineage>
</organism>
<dbReference type="PANTHER" id="PTHR31325">
    <property type="entry name" value="OS01G0798800 PROTEIN-RELATED"/>
    <property type="match status" value="1"/>
</dbReference>
<keyword evidence="4" id="KW-1185">Reference proteome</keyword>
<keyword evidence="1" id="KW-0812">Transmembrane</keyword>
<comment type="caution">
    <text evidence="3">The sequence shown here is derived from an EMBL/GenBank/DDBJ whole genome shotgun (WGS) entry which is preliminary data.</text>
</comment>
<keyword evidence="1" id="KW-0472">Membrane</keyword>
<gene>
    <name evidence="3" type="ORF">BAE44_0001565</name>
</gene>
<dbReference type="Pfam" id="PF13968">
    <property type="entry name" value="DUF4220"/>
    <property type="match status" value="1"/>
</dbReference>
<evidence type="ECO:0000313" key="4">
    <source>
        <dbReference type="Proteomes" id="UP000095767"/>
    </source>
</evidence>
<evidence type="ECO:0000256" key="1">
    <source>
        <dbReference type="SAM" id="Phobius"/>
    </source>
</evidence>
<proteinExistence type="predicted"/>
<reference evidence="3 4" key="1">
    <citation type="submission" date="2016-09" db="EMBL/GenBank/DDBJ databases">
        <title>The draft genome of Dichanthelium oligosanthes: A C3 panicoid grass species.</title>
        <authorList>
            <person name="Studer A.J."/>
            <person name="Schnable J.C."/>
            <person name="Brutnell T.P."/>
        </authorList>
    </citation>
    <scope>NUCLEOTIDE SEQUENCE [LARGE SCALE GENOMIC DNA]</scope>
    <source>
        <strain evidence="4">cv. Kellogg 1175</strain>
        <tissue evidence="3">Leaf</tissue>
    </source>
</reference>
<evidence type="ECO:0000313" key="3">
    <source>
        <dbReference type="EMBL" id="OEL37414.1"/>
    </source>
</evidence>
<sequence length="322" mass="36050">MSRHAVVVTEVELNFMYDMVHTKERVTHRLGGCALRFVCSACLAASAAAFARLDKAAGGVRRVDVAITYALLLGGLALDAAALAMLVFSSNWTLVFLDKSGGSLWPKRLARLIRLVSPKLPRWSEITSQLNLISYYLGKLDAVFYVRREPLRIRGTKEKEKEKEYILLEFIFDELKAAAKEVSKSTVVVAGNQEVWRSTAAANEYRKSRYRDVEEMRKACSYRGERAINAVKRRISVGSMGEKQDDGVVVAVEDGVVNWYVLMDSVIDRDFDESLLMWHIATDLCYCCLSDSAAAAATAGGDTGRWKSISKTLSEYMLYLRR</sequence>
<feature type="domain" description="DUF4220" evidence="2">
    <location>
        <begin position="7"/>
        <end position="135"/>
    </location>
</feature>
<dbReference type="Proteomes" id="UP000095767">
    <property type="component" value="Unassembled WGS sequence"/>
</dbReference>